<feature type="non-terminal residue" evidence="1">
    <location>
        <position position="135"/>
    </location>
</feature>
<name>A0ABU9RH85_9BURK</name>
<reference evidence="1 2" key="1">
    <citation type="submission" date="2024-01" db="EMBL/GenBank/DDBJ databases">
        <title>The diversity of rhizobia nodulating Mimosa spp. in eleven states of Brazil covering several biomes is determined by host plant, location, and edaphic factors.</title>
        <authorList>
            <person name="Rouws L."/>
            <person name="Barauna A."/>
            <person name="Beukes C."/>
            <person name="De Faria S.M."/>
            <person name="Gross E."/>
            <person name="Dos Reis Junior F.B."/>
            <person name="Simon M."/>
            <person name="Maluk M."/>
            <person name="Odee D.W."/>
            <person name="Kenicer G."/>
            <person name="Young J.P.W."/>
            <person name="Reis V.M."/>
            <person name="Zilli J."/>
            <person name="James E.K."/>
        </authorList>
    </citation>
    <scope>NUCLEOTIDE SEQUENCE [LARGE SCALE GENOMIC DNA]</scope>
    <source>
        <strain evidence="1 2">JPY530</strain>
    </source>
</reference>
<protein>
    <recommendedName>
        <fullName evidence="3">Porin</fullName>
    </recommendedName>
</protein>
<comment type="caution">
    <text evidence="1">The sequence shown here is derived from an EMBL/GenBank/DDBJ whole genome shotgun (WGS) entry which is preliminary data.</text>
</comment>
<keyword evidence="2" id="KW-1185">Reference proteome</keyword>
<proteinExistence type="predicted"/>
<accession>A0ABU9RH85</accession>
<gene>
    <name evidence="1" type="ORF">V4C56_43190</name>
</gene>
<dbReference type="RefSeq" id="WP_342959897.1">
    <property type="nucleotide sequence ID" value="NZ_JAZHGA010000198.1"/>
</dbReference>
<sequence length="135" mass="14272">VNSNHGGTGKVYGGNTAQERNIFSIFYNPDFKPLEMDVKPFYGVRLYGKGDDAAVVAAGGVVKANAPDPSGLYNPGNGSMTVEAKVLFNKNAAGNYTYNVPPFLSKTANRSGSTAGWSFFRNGTGITFYVANGVT</sequence>
<dbReference type="Proteomes" id="UP001481677">
    <property type="component" value="Unassembled WGS sequence"/>
</dbReference>
<evidence type="ECO:0008006" key="3">
    <source>
        <dbReference type="Google" id="ProtNLM"/>
    </source>
</evidence>
<dbReference type="EMBL" id="JAZHGA010000198">
    <property type="protein sequence ID" value="MEM5346407.1"/>
    <property type="molecule type" value="Genomic_DNA"/>
</dbReference>
<feature type="non-terminal residue" evidence="1">
    <location>
        <position position="1"/>
    </location>
</feature>
<evidence type="ECO:0000313" key="1">
    <source>
        <dbReference type="EMBL" id="MEM5346407.1"/>
    </source>
</evidence>
<evidence type="ECO:0000313" key="2">
    <source>
        <dbReference type="Proteomes" id="UP001481677"/>
    </source>
</evidence>
<organism evidence="1 2">
    <name type="scientific">Paraburkholderia azotifigens</name>
    <dbReference type="NCBI Taxonomy" id="2057004"/>
    <lineage>
        <taxon>Bacteria</taxon>
        <taxon>Pseudomonadati</taxon>
        <taxon>Pseudomonadota</taxon>
        <taxon>Betaproteobacteria</taxon>
        <taxon>Burkholderiales</taxon>
        <taxon>Burkholderiaceae</taxon>
        <taxon>Paraburkholderia</taxon>
    </lineage>
</organism>